<accession>A0A836JHU7</accession>
<evidence type="ECO:0000256" key="5">
    <source>
        <dbReference type="ARBA" id="ARBA00022701"/>
    </source>
</evidence>
<keyword evidence="12" id="KW-0969">Cilium</keyword>
<dbReference type="Pfam" id="PF12774">
    <property type="entry name" value="AAA_6"/>
    <property type="match status" value="1"/>
</dbReference>
<dbReference type="InterPro" id="IPR035699">
    <property type="entry name" value="AAA_6"/>
</dbReference>
<dbReference type="InterPro" id="IPR024317">
    <property type="entry name" value="Dynein_heavy_chain_D4_dom"/>
</dbReference>
<evidence type="ECO:0000256" key="11">
    <source>
        <dbReference type="ARBA" id="ARBA00023054"/>
    </source>
</evidence>
<dbReference type="Pfam" id="PF17852">
    <property type="entry name" value="Dynein_AAA_lid"/>
    <property type="match status" value="1"/>
</dbReference>
<dbReference type="InterPro" id="IPR042219">
    <property type="entry name" value="AAA_lid_11_sf"/>
</dbReference>
<dbReference type="InterPro" id="IPR024743">
    <property type="entry name" value="Dynein_HC_stalk"/>
</dbReference>
<dbReference type="FunFam" id="3.40.50.300:FF:000362">
    <property type="entry name" value="Dynein, axonemal, heavy chain 6"/>
    <property type="match status" value="1"/>
</dbReference>
<dbReference type="PANTHER" id="PTHR22878:SF66">
    <property type="entry name" value="DYNEIN AXONEMAL HEAVY CHAIN 7"/>
    <property type="match status" value="1"/>
</dbReference>
<dbReference type="FunFam" id="3.40.50.300:FF:002141">
    <property type="entry name" value="Dynein heavy chain"/>
    <property type="match status" value="1"/>
</dbReference>
<dbReference type="InterPro" id="IPR004273">
    <property type="entry name" value="Dynein_heavy_D6_P-loop"/>
</dbReference>
<dbReference type="Pfam" id="PF12781">
    <property type="entry name" value="AAA_9"/>
    <property type="match status" value="1"/>
</dbReference>
<keyword evidence="10" id="KW-0243">Dynein</keyword>
<evidence type="ECO:0000256" key="4">
    <source>
        <dbReference type="ARBA" id="ARBA00022490"/>
    </source>
</evidence>
<dbReference type="InterPro" id="IPR043160">
    <property type="entry name" value="Dynein_C_barrel"/>
</dbReference>
<evidence type="ECO:0000313" key="19">
    <source>
        <dbReference type="EMBL" id="KAG5313970.1"/>
    </source>
</evidence>
<dbReference type="SMART" id="SM00382">
    <property type="entry name" value="AAA"/>
    <property type="match status" value="2"/>
</dbReference>
<dbReference type="GO" id="GO:0003341">
    <property type="term" value="P:cilium movement"/>
    <property type="evidence" value="ECO:0007669"/>
    <property type="project" value="UniProtKB-ARBA"/>
</dbReference>
<dbReference type="FunFam" id="1.10.8.1220:FF:000001">
    <property type="entry name" value="Dynein axonemal heavy chain 5"/>
    <property type="match status" value="1"/>
</dbReference>
<dbReference type="Gene3D" id="1.20.920.30">
    <property type="match status" value="1"/>
</dbReference>
<dbReference type="Gene3D" id="1.10.8.710">
    <property type="match status" value="1"/>
</dbReference>
<dbReference type="Pfam" id="PF08393">
    <property type="entry name" value="DHC_N2"/>
    <property type="match status" value="1"/>
</dbReference>
<organism evidence="19 20">
    <name type="scientific">Acromyrmex insinuator</name>
    <dbReference type="NCBI Taxonomy" id="230686"/>
    <lineage>
        <taxon>Eukaryota</taxon>
        <taxon>Metazoa</taxon>
        <taxon>Ecdysozoa</taxon>
        <taxon>Arthropoda</taxon>
        <taxon>Hexapoda</taxon>
        <taxon>Insecta</taxon>
        <taxon>Pterygota</taxon>
        <taxon>Neoptera</taxon>
        <taxon>Endopterygota</taxon>
        <taxon>Hymenoptera</taxon>
        <taxon>Apocrita</taxon>
        <taxon>Aculeata</taxon>
        <taxon>Formicoidea</taxon>
        <taxon>Formicidae</taxon>
        <taxon>Myrmicinae</taxon>
        <taxon>Acromyrmex</taxon>
    </lineage>
</organism>
<keyword evidence="6" id="KW-0677">Repeat</keyword>
<dbReference type="InterPro" id="IPR003593">
    <property type="entry name" value="AAA+_ATPase"/>
</dbReference>
<protein>
    <submittedName>
        <fullName evidence="19">DYH7 protein</fullName>
    </submittedName>
</protein>
<dbReference type="Gene3D" id="3.10.490.20">
    <property type="match status" value="1"/>
</dbReference>
<dbReference type="InterPro" id="IPR013602">
    <property type="entry name" value="Dynein_heavy_linker"/>
</dbReference>
<dbReference type="InterPro" id="IPR035706">
    <property type="entry name" value="AAA_9"/>
</dbReference>
<keyword evidence="15" id="KW-0966">Cell projection</keyword>
<dbReference type="InterPro" id="IPR026983">
    <property type="entry name" value="DHC"/>
</dbReference>
<evidence type="ECO:0000256" key="16">
    <source>
        <dbReference type="SAM" id="Coils"/>
    </source>
</evidence>
<dbReference type="InterPro" id="IPR041658">
    <property type="entry name" value="AAA_lid_11"/>
</dbReference>
<dbReference type="Gene3D" id="1.20.1270.280">
    <property type="match status" value="1"/>
</dbReference>
<evidence type="ECO:0000256" key="8">
    <source>
        <dbReference type="ARBA" id="ARBA00022840"/>
    </source>
</evidence>
<dbReference type="Gene3D" id="1.20.140.100">
    <property type="entry name" value="Dynein heavy chain, N-terminal domain 2"/>
    <property type="match status" value="1"/>
</dbReference>
<dbReference type="FunFam" id="1.20.920.30:FF:000002">
    <property type="entry name" value="Dynein axonemal heavy chain 3"/>
    <property type="match status" value="1"/>
</dbReference>
<dbReference type="Gene3D" id="1.10.8.720">
    <property type="entry name" value="Region D6 of dynein motor"/>
    <property type="match status" value="1"/>
</dbReference>
<evidence type="ECO:0000256" key="6">
    <source>
        <dbReference type="ARBA" id="ARBA00022737"/>
    </source>
</evidence>
<dbReference type="InterPro" id="IPR027417">
    <property type="entry name" value="P-loop_NTPase"/>
</dbReference>
<dbReference type="SUPFAM" id="SSF52540">
    <property type="entry name" value="P-loop containing nucleoside triphosphate hydrolases"/>
    <property type="match status" value="4"/>
</dbReference>
<evidence type="ECO:0000256" key="14">
    <source>
        <dbReference type="ARBA" id="ARBA00023212"/>
    </source>
</evidence>
<evidence type="ECO:0000256" key="17">
    <source>
        <dbReference type="SAM" id="MobiDB-lite"/>
    </source>
</evidence>
<evidence type="ECO:0000256" key="13">
    <source>
        <dbReference type="ARBA" id="ARBA00023175"/>
    </source>
</evidence>
<keyword evidence="14" id="KW-0206">Cytoskeleton</keyword>
<dbReference type="FunFam" id="3.20.180.20:FF:000003">
    <property type="entry name" value="Dynein heavy chain 12, axonemal"/>
    <property type="match status" value="1"/>
</dbReference>
<dbReference type="Gene3D" id="3.20.180.20">
    <property type="entry name" value="Dynein heavy chain, N-terminal domain 2"/>
    <property type="match status" value="1"/>
</dbReference>
<dbReference type="Gene3D" id="1.20.920.20">
    <property type="match status" value="1"/>
</dbReference>
<dbReference type="FunFam" id="1.20.920.20:FF:000006">
    <property type="entry name" value="Dynein, axonemal, heavy chain 6"/>
    <property type="match status" value="1"/>
</dbReference>
<dbReference type="InterPro" id="IPR041228">
    <property type="entry name" value="Dynein_C"/>
</dbReference>
<dbReference type="Gene3D" id="1.10.8.1220">
    <property type="match status" value="1"/>
</dbReference>
<evidence type="ECO:0000256" key="3">
    <source>
        <dbReference type="ARBA" id="ARBA00008887"/>
    </source>
</evidence>
<dbReference type="FunFam" id="3.40.50.300:FF:000044">
    <property type="entry name" value="Dynein heavy chain 5, axonemal"/>
    <property type="match status" value="1"/>
</dbReference>
<comment type="subcellular location">
    <subcellularLocation>
        <location evidence="1">Cell projection</location>
        <location evidence="1">Cilium</location>
        <location evidence="1">Flagellum</location>
    </subcellularLocation>
    <subcellularLocation>
        <location evidence="2">Cytoplasm</location>
        <location evidence="2">Cytoskeleton</location>
        <location evidence="2">Cilium axoneme</location>
    </subcellularLocation>
</comment>
<evidence type="ECO:0000256" key="2">
    <source>
        <dbReference type="ARBA" id="ARBA00004430"/>
    </source>
</evidence>
<dbReference type="FunFam" id="1.20.1270.280:FF:000001">
    <property type="entry name" value="dynein heavy chain 7, axonemal"/>
    <property type="match status" value="1"/>
</dbReference>
<reference evidence="19" key="1">
    <citation type="submission" date="2020-02" db="EMBL/GenBank/DDBJ databases">
        <title>Relaxed selection underlies rapid genomic changes in the transitions from sociality to social parasitism in ants.</title>
        <authorList>
            <person name="Bi X."/>
        </authorList>
    </citation>
    <scope>NUCLEOTIDE SEQUENCE</scope>
    <source>
        <strain evidence="19">BGI-DK2013a</strain>
        <tissue evidence="19">Whole body</tissue>
    </source>
</reference>
<evidence type="ECO:0000256" key="10">
    <source>
        <dbReference type="ARBA" id="ARBA00023017"/>
    </source>
</evidence>
<keyword evidence="4" id="KW-0963">Cytoplasm</keyword>
<keyword evidence="20" id="KW-1185">Reference proteome</keyword>
<keyword evidence="5" id="KW-0493">Microtubule</keyword>
<evidence type="ECO:0000256" key="9">
    <source>
        <dbReference type="ARBA" id="ARBA00022846"/>
    </source>
</evidence>
<feature type="region of interest" description="Disordered" evidence="17">
    <location>
        <begin position="1"/>
        <end position="21"/>
    </location>
</feature>
<feature type="coiled-coil region" evidence="16">
    <location>
        <begin position="2877"/>
        <end position="2918"/>
    </location>
</feature>
<feature type="non-terminal residue" evidence="19">
    <location>
        <position position="4104"/>
    </location>
</feature>
<feature type="non-terminal residue" evidence="19">
    <location>
        <position position="1"/>
    </location>
</feature>
<keyword evidence="9" id="KW-0282">Flagellum</keyword>
<dbReference type="Gene3D" id="6.10.140.1060">
    <property type="match status" value="1"/>
</dbReference>
<dbReference type="Gene3D" id="3.40.50.300">
    <property type="entry name" value="P-loop containing nucleotide triphosphate hydrolases"/>
    <property type="match status" value="5"/>
</dbReference>
<dbReference type="Pfam" id="PF18199">
    <property type="entry name" value="Dynein_C"/>
    <property type="match status" value="1"/>
</dbReference>
<name>A0A836JHU7_9HYME</name>
<keyword evidence="11 16" id="KW-0175">Coiled coil</keyword>
<dbReference type="InterPro" id="IPR041589">
    <property type="entry name" value="DNAH3_AAA_lid_1"/>
</dbReference>
<dbReference type="GO" id="GO:0031514">
    <property type="term" value="C:motile cilium"/>
    <property type="evidence" value="ECO:0007669"/>
    <property type="project" value="UniProtKB-SubCell"/>
</dbReference>
<evidence type="ECO:0000256" key="7">
    <source>
        <dbReference type="ARBA" id="ARBA00022741"/>
    </source>
</evidence>
<dbReference type="GO" id="GO:0005858">
    <property type="term" value="C:axonemal dynein complex"/>
    <property type="evidence" value="ECO:0007669"/>
    <property type="project" value="UniProtKB-ARBA"/>
</dbReference>
<dbReference type="Pfam" id="PF12780">
    <property type="entry name" value="AAA_8"/>
    <property type="match status" value="1"/>
</dbReference>
<dbReference type="InterPro" id="IPR043157">
    <property type="entry name" value="Dynein_AAA1S"/>
</dbReference>
<dbReference type="Pfam" id="PF12775">
    <property type="entry name" value="AAA_7"/>
    <property type="match status" value="1"/>
</dbReference>
<dbReference type="InterPro" id="IPR042228">
    <property type="entry name" value="Dynein_linker_3"/>
</dbReference>
<dbReference type="Pfam" id="PF18198">
    <property type="entry name" value="AAA_lid_11"/>
    <property type="match status" value="1"/>
</dbReference>
<dbReference type="InterPro" id="IPR042222">
    <property type="entry name" value="Dynein_2_N"/>
</dbReference>
<dbReference type="EMBL" id="JAANHZ010000224">
    <property type="protein sequence ID" value="KAG5313970.1"/>
    <property type="molecule type" value="Genomic_DNA"/>
</dbReference>
<dbReference type="FunFam" id="1.10.287.2620:FF:000002">
    <property type="entry name" value="Dynein heavy chain 2, axonemal"/>
    <property type="match status" value="1"/>
</dbReference>
<dbReference type="Gene3D" id="1.10.287.2620">
    <property type="match status" value="1"/>
</dbReference>
<evidence type="ECO:0000256" key="1">
    <source>
        <dbReference type="ARBA" id="ARBA00004230"/>
    </source>
</evidence>
<dbReference type="Pfam" id="PF03028">
    <property type="entry name" value="Dynein_heavy"/>
    <property type="match status" value="1"/>
</dbReference>
<feature type="domain" description="AAA+ ATPase" evidence="18">
    <location>
        <begin position="1382"/>
        <end position="1521"/>
    </location>
</feature>
<dbReference type="GO" id="GO:0051959">
    <property type="term" value="F:dynein light intermediate chain binding"/>
    <property type="evidence" value="ECO:0007669"/>
    <property type="project" value="InterPro"/>
</dbReference>
<dbReference type="InterPro" id="IPR041466">
    <property type="entry name" value="Dynein_AAA5_ext"/>
</dbReference>
<keyword evidence="13" id="KW-0505">Motor protein</keyword>
<keyword evidence="7" id="KW-0547">Nucleotide-binding</keyword>
<feature type="compositionally biased region" description="Basic and acidic residues" evidence="17">
    <location>
        <begin position="7"/>
        <end position="21"/>
    </location>
</feature>
<keyword evidence="8" id="KW-0067">ATP-binding</keyword>
<dbReference type="FunFam" id="3.10.490.20:FF:000001">
    <property type="entry name" value="dynein heavy chain 7, axonemal"/>
    <property type="match status" value="1"/>
</dbReference>
<evidence type="ECO:0000313" key="20">
    <source>
        <dbReference type="Proteomes" id="UP000667349"/>
    </source>
</evidence>
<comment type="similarity">
    <text evidence="3">Belongs to the dynein heavy chain family.</text>
</comment>
<dbReference type="Pfam" id="PF12777">
    <property type="entry name" value="MT"/>
    <property type="match status" value="1"/>
</dbReference>
<feature type="domain" description="AAA+ ATPase" evidence="18">
    <location>
        <begin position="2031"/>
        <end position="2178"/>
    </location>
</feature>
<sequence length="4104" mass="476156">MENLRCVQEKDKSERKEEIIEQDKSDERIDIYKSESCTGLTKQSKESFVGKSRKKHCDWMKSTSHIYSPNIKLSKSYHAHQKTYDRLKKYIKDEPEICNLPQKCEASSSSTTVLKKKQNIIPSKDYYTSLCQKRAEFRMHLIRKIKGPMKCKSRHEDKMEICSDYAKECMILDDGDVCGQTILSDVDDIGDIWLTEEDKNLLRYYYYILHDVDDIHAGTLDSDTLKKITSMVSAKWQKKHNKCFNQLIRELKSDYVANMKKSLVDFVLQEPFEEEVFVPPLLSREIAELFSLEHCIKCKKRRAKLEERSIMLYHPCIRKIVNLWYREYGEVKQVDIRELASYRKPYDLSKFDYKFLKILKDTSDDLLKRWLPKLCNILLTASKKGTLPSVNNPQYNRFFNCLAYVMENQLRDLCLRSMEDYINYLKDVGYTNCGFNINVVVRNTSIVFDPTFKGFANGLSMLLNSLYDAVTTLPRVEVKLKWIYPDSSSTELLTPIISSDILEQHANVISNLIEQYKTEPEMQLHEFDKHMSLINNEDINYIEDFLKTQPPNPYQKYCELVDYYDQLSKNIPLEFHWTSFTDLFKVRKHYIIRHLTSTAAQLKDKLISRMIADYQQKVRAIADVYQNIAKRALSVPPNTSELIKLQTFIHKSETETVFELKTRLQEAMEYIIFLSDYHHLTPIELKNNNFAFHWYYAMPKIFEKYREIIASKTDEYQATLKVRIEKFQQDLQIYDKYCNELQHWGNIEEIHRYKKKATSLEQKLITAINTILEFNDEEKLFGWETSMYPLRKKLADKLAPYKKLYDTACEFLINHENWTETMIGSYDPEMIETETSNAYRTIYKLETTFQEPVVKKLAETVKLKVEDFKEHMPVILTLGNPFLRSRHWEQISEIVGFPIKVDQYMTLTKILDYGLGDYVAKFDVISETATKEGNLEKALFKMFSGWADIAFTVIFYRETGTYVIGSVEEIQMLLDDHLTKTQTMKNSIYIKPIEKETLEWEVKLLFLQNIMDYWIKVQVTWKYLEPIFSSPDIQQQMPEESRRFIAVDKIWRELMRIVVDNPTVMSVIDIDKMLDRLKKCTTLLELVQKGLAAYLEKKRLFFPRFFFLSNDELLEILCETRDPTRVQPHLKKCFEGIAKLSFTEVKEATAMMSSEEELIILEDIIDTAAARGQVEKWLLELENDMKKSVKAQVIRAKNAFPTKARSQWALEWPGQTILCVSKLYWTADITNKLTKNSENLRDYIETCTYELNEIVKLVRGKLSKQNRTTLGQYFVWLKIKYPSYYDPEITLFFLFLFAEALVTLDVHSRDVLVQLCEQSVNKITDFKWLCQMRYYWIDENLHTMMINSQLAYAYEYLGNTSRLVITPLTDRCYRTLFGALNQHLGGAPEGPAGTGKTETTKDLAKAVAKQCVVFNCSEGLDYIALGKFFKGLACTGAWSCFDEFNRIDLEVLSVVAQLILTLQRAIQAGKEILIFEETELKLDCTCAIFTTMNPGYAGRTELPDNLKALFRPVAMMVPDYALIAENILYSYGFYNARPLSVKIVMAYKLCSEQLSSQTHYDYGMRAVKTVLIAAGHLKLKYPKENEDILILRSIKDVNLPKFLSEDIPLFHGIISDLFPNVQLPEPNYVYLNESVHKACAAANIQCVPEFLEKIQQIYEMMLVRHGFMIIGYPFAGKTTAYKMLADALEICEENNWINERKVEITVINPKAITLGQLYGQFDPDSHEWKDGILAISYRAFATSTNDNRKWLVFDGPIDAIWIESMNTVLDDNKKLCLMSGEIIQLAPMTNLIFEPLDLEAASPATVSRCGMIYMEPGALGWDPLLNSWMAKLPKVIDEWLRVFLYKSLFLRFCKPLFHLLRRCNVKEICPMPDSNILRSVTYLVDCFLNDYYNEEIVQNLSELDLRAQLEGSFFFSCIWAMGGTLEAKYKQSFSILFRGLLEKEFPQELMNTYQLQEPVPSPLKPYIFIMPKHKLVFDYRFIKEGKGKWKLWSDELLLAPPIPRDIPVNQIIVPTVETVRYTTLFQMLVQHEKPVLFVGPTGTGKSVYIIDFLLRKNNAEVNKPLLINFSAQTTANQTQNIIMSKLDRRRKGVYGPPIGKRWIVFVDDVSMPMKEIFGAQPPIELLRQWLDHWQWYDIREQTLIKLIEIQLMCAMSPPIVGKDVTPRFKRHFFVLAISEFQDEVMIAIFSKIILWHLDARGFSKEFDPCIDQIVLATLDIYKGSLRNLLPTPAKCHYTFNLRDFSRVIQGVLLSVPETMPALSNMNRLWVHEILRVFGDRSVDEIDINWLIHQINVTLKTHMKVSLEELFEDLFLPEKERQITINELRNLIYCDFADPGVDVRLYQEVSDLEQLREIVETYLSEYNSMTRKPMDLVLFRYAIEHLSRIARIIKQPRSHALLVGIGGSGRQSLTRLASHICDYDVFQVELSQQYGQYEWHEDIKLILKKVTATELHSTFLFSDTQIKEETFLEDISNMLNSGEVPNLYMADEMVEICEKMKIIDQQRERAFQTDGSPAALFNLFVQICRDQLHIVVTMSPIGDAFRNRIRKFPALVNCCTIDWLQPWPKDALFAVATKFLATVELTDHERSVCIDMCQIFHITTQKLSNEFFIRLNRRNYVTPTTYLEMIKTFQTLLNKKRGEVLQAKNRYEGGLGQLDSTQRQVIEMQDILKLLQPKLITATQDIQTMLLDIEKERVEVAEVETEVKFDEAAAEAVANEAARIRAECDADLAAAMPILLRAQAALDTLTTADIAVVKAMKHPPYGVKLIVESVCVLKQIKPEKIYTKEGPVIEDFWKAALKMLSDVKFLESLLQFDKDNIPDKVIETIRKEYLVNPAFDPEKVKKVSTACEGLCRWVIAMSEYDIIAKIVAPKKRALAEAEAAYRDAMEKLNMMRELLRQIQEKLLVLEETLKKRRIEFQTMSDQVTECETKLKRAVDLIRELGGEYARWSQTAEDLDTKYNRLTGDVLIASGVVAYLGPFTMPFRVQQIDEWVQLCTSMELICSLNFYLRDVLGDPVSIRSWNIAGLPADVFSIDNGIIITNARRWPLIIDPQGQANKWIRNMEKKNNMSIIRLNRPNYIRILENALQFGQPLLLEHIEEELDAILEPILLKQTFKHAGAWCIKLGDSIIEYNTNFRLYITTRLRNPHYLPEIAVRVTLLNFMITPSGLEDQLLGIVVARERPDLESEKNILIVQSAENKKMLQEIENKILEVLSATKGDILEDEEAIDILMMSKSLCDDILIKQAAMEVTEKLIDTARLQYQPIAAYSTILFFTIVSLANIDPMYQYSLIWFVNLFNMTIDHTEPTDNIKQRLTDLTKHFTYSLYVNICRSLFAKDKLLFTVLLVFNLHEMSITPEAASQWLFLLTGGIGLENPYVNPIEWLLVKNWDELCRLDTIKGFEGIRESFSNAIDNWKKIFDSREPQKETFPAPYDKLSLFERLLILRCIRPDKIISAVQLLVEEQMGPQYVEAPLFDLASCFADSNCSIPLIFILTPGADPTQTLLAFADEQGYGADRLFSLSLGQGKCLLYENLSYKTNRVIVSGQGPIAERLIDDGVWHGNWVILQNCHLAKSWMPILENICEDLTPDTIHPDFRLWLTSYPAEHFPTSVLQNGIKITNEPPKGLRANILRSYTNDPISNIEFFEGCIQSEYFKKLLYSLSFFHAIVQERRKFGPIGWNIPYEFNETDLRISALQLKMFLDDYEDVQFEALLYLTGECNYGGRVTDEWDRRTLNTILLQYYCPKLLTDEIYYFDASSTIYYCPIVKEHEEFIAYIRKLPIITEPSVFGMNENADILKDQRETDLLFSSLLLTQEAVKGLRQISDDDIVYDVATDILDKLPQDYDLIEALTKYPTLYSQSMNTVLVQEMDRFNKLLNCIRNSLINIQKAIKGLILMSFELEDIYGAILMSKLPLLWKTNSYPSLKPLGSYINDFLQRLTFLQQWYEKGPPVTFWLSGFYFTQAFLTGTLQNYARKYQIPIDLLAFDFIILKETVFTIMPEDGVYIYGLFLDGARFDIKKMCIEESFPKVLYDNVPFLWLIPIKKQDIIERQLYVCPLYKTSERRGILSTTGHSTNFVIAIRLPTEKPSEHWIIRGVAMLCQLSE</sequence>
<dbReference type="PANTHER" id="PTHR22878">
    <property type="entry name" value="DYNEIN HEAVY CHAIN 6, AXONEMAL-LIKE-RELATED"/>
    <property type="match status" value="1"/>
</dbReference>
<evidence type="ECO:0000256" key="12">
    <source>
        <dbReference type="ARBA" id="ARBA00023069"/>
    </source>
</evidence>
<evidence type="ECO:0000259" key="18">
    <source>
        <dbReference type="SMART" id="SM00382"/>
    </source>
</evidence>
<dbReference type="Gene3D" id="1.10.472.130">
    <property type="match status" value="1"/>
</dbReference>
<dbReference type="FunFam" id="3.40.50.300:FF:000223">
    <property type="entry name" value="Dynein heavy chain 3, axonemal"/>
    <property type="match status" value="1"/>
</dbReference>
<dbReference type="GO" id="GO:0008569">
    <property type="term" value="F:minus-end-directed microtubule motor activity"/>
    <property type="evidence" value="ECO:0007669"/>
    <property type="project" value="InterPro"/>
</dbReference>
<dbReference type="Proteomes" id="UP000667349">
    <property type="component" value="Unassembled WGS sequence"/>
</dbReference>
<dbReference type="FunFam" id="1.10.8.720:FF:000001">
    <property type="entry name" value="dynein heavy chain 7, axonemal"/>
    <property type="match status" value="1"/>
</dbReference>
<dbReference type="FunFam" id="1.20.140.100:FF:000004">
    <property type="entry name" value="Dynein axonemal heavy chain 6"/>
    <property type="match status" value="1"/>
</dbReference>
<proteinExistence type="inferred from homology"/>
<dbReference type="GO" id="GO:0045505">
    <property type="term" value="F:dynein intermediate chain binding"/>
    <property type="evidence" value="ECO:0007669"/>
    <property type="project" value="InterPro"/>
</dbReference>
<dbReference type="FunFam" id="1.10.8.710:FF:000004">
    <property type="entry name" value="Dynein axonemal heavy chain 6"/>
    <property type="match status" value="1"/>
</dbReference>
<comment type="caution">
    <text evidence="19">The sequence shown here is derived from an EMBL/GenBank/DDBJ whole genome shotgun (WGS) entry which is preliminary data.</text>
</comment>
<dbReference type="Gene3D" id="1.20.58.1120">
    <property type="match status" value="1"/>
</dbReference>
<gene>
    <name evidence="19" type="primary">Dnah7_0</name>
    <name evidence="19" type="ORF">G6Z75_0003402</name>
</gene>
<dbReference type="FunFam" id="3.40.50.300:FF:001328">
    <property type="entry name" value="Dynein heavy chain 6, axonemal"/>
    <property type="match status" value="1"/>
</dbReference>
<dbReference type="Pfam" id="PF17857">
    <property type="entry name" value="AAA_lid_1"/>
    <property type="match status" value="1"/>
</dbReference>
<evidence type="ECO:0000256" key="15">
    <source>
        <dbReference type="ARBA" id="ARBA00023273"/>
    </source>
</evidence>
<dbReference type="GO" id="GO:0005874">
    <property type="term" value="C:microtubule"/>
    <property type="evidence" value="ECO:0007669"/>
    <property type="project" value="UniProtKB-KW"/>
</dbReference>
<dbReference type="GO" id="GO:0005524">
    <property type="term" value="F:ATP binding"/>
    <property type="evidence" value="ECO:0007669"/>
    <property type="project" value="UniProtKB-KW"/>
</dbReference>